<dbReference type="AlphaFoldDB" id="M4ZQ95"/>
<dbReference type="KEGG" id="aol:S58_23840"/>
<dbReference type="EMBL" id="AP012603">
    <property type="protein sequence ID" value="BAM88390.1"/>
    <property type="molecule type" value="Genomic_DNA"/>
</dbReference>
<sequence>MAADTRAACVAFVERITPTSVLIAVFVWLRAIERISVIVFDIVASGLMECEFRWHRQDGASAAAITTRPNRASEIR</sequence>
<dbReference type="PATRIC" id="fig|1245469.3.peg.2441"/>
<name>M4ZQ95_9BRAD</name>
<organism evidence="1 2">
    <name type="scientific">Bradyrhizobium oligotrophicum S58</name>
    <dbReference type="NCBI Taxonomy" id="1245469"/>
    <lineage>
        <taxon>Bacteria</taxon>
        <taxon>Pseudomonadati</taxon>
        <taxon>Pseudomonadota</taxon>
        <taxon>Alphaproteobacteria</taxon>
        <taxon>Hyphomicrobiales</taxon>
        <taxon>Nitrobacteraceae</taxon>
        <taxon>Bradyrhizobium</taxon>
    </lineage>
</organism>
<evidence type="ECO:0000313" key="1">
    <source>
        <dbReference type="EMBL" id="BAM88390.1"/>
    </source>
</evidence>
<evidence type="ECO:0000313" key="2">
    <source>
        <dbReference type="Proteomes" id="UP000011841"/>
    </source>
</evidence>
<gene>
    <name evidence="1" type="ORF">S58_23840</name>
</gene>
<reference evidence="1 2" key="1">
    <citation type="journal article" date="2013" name="Appl. Environ. Microbiol.">
        <title>Genome analysis suggests that the soil oligotrophic bacterium Agromonas oligotrophica (Bradyrhizobium oligotrophicum) is a nitrogen-fixing symbiont of Aeschynomene indica.</title>
        <authorList>
            <person name="Okubo T."/>
            <person name="Fukushima S."/>
            <person name="Itakura M."/>
            <person name="Oshima K."/>
            <person name="Longtonglang A."/>
            <person name="Teaumroong N."/>
            <person name="Mitsui H."/>
            <person name="Hattori M."/>
            <person name="Hattori R."/>
            <person name="Hattori T."/>
            <person name="Minamisawa K."/>
        </authorList>
    </citation>
    <scope>NUCLEOTIDE SEQUENCE [LARGE SCALE GENOMIC DNA]</scope>
    <source>
        <strain evidence="1 2">S58</strain>
    </source>
</reference>
<proteinExistence type="predicted"/>
<keyword evidence="2" id="KW-1185">Reference proteome</keyword>
<dbReference type="HOGENOM" id="CLU_2647415_0_0_5"/>
<protein>
    <submittedName>
        <fullName evidence="1">Uncharacterized protein</fullName>
    </submittedName>
</protein>
<dbReference type="Proteomes" id="UP000011841">
    <property type="component" value="Chromosome"/>
</dbReference>
<accession>M4ZQ95</accession>
<dbReference type="STRING" id="1245469.S58_23840"/>